<protein>
    <submittedName>
        <fullName evidence="1">Uncharacterized protein</fullName>
    </submittedName>
</protein>
<dbReference type="AlphaFoldDB" id="A0A2P5ALC3"/>
<comment type="caution">
    <text evidence="1">The sequence shown here is derived from an EMBL/GenBank/DDBJ whole genome shotgun (WGS) entry which is preliminary data.</text>
</comment>
<dbReference type="EMBL" id="JXTC01000797">
    <property type="protein sequence ID" value="PON37251.1"/>
    <property type="molecule type" value="Genomic_DNA"/>
</dbReference>
<name>A0A2P5ALC3_TREOI</name>
<evidence type="ECO:0000313" key="2">
    <source>
        <dbReference type="Proteomes" id="UP000237000"/>
    </source>
</evidence>
<reference evidence="2" key="1">
    <citation type="submission" date="2016-06" db="EMBL/GenBank/DDBJ databases">
        <title>Parallel loss of symbiosis genes in relatives of nitrogen-fixing non-legume Parasponia.</title>
        <authorList>
            <person name="Van Velzen R."/>
            <person name="Holmer R."/>
            <person name="Bu F."/>
            <person name="Rutten L."/>
            <person name="Van Zeijl A."/>
            <person name="Liu W."/>
            <person name="Santuari L."/>
            <person name="Cao Q."/>
            <person name="Sharma T."/>
            <person name="Shen D."/>
            <person name="Roswanjaya Y."/>
            <person name="Wardhani T."/>
            <person name="Kalhor M.S."/>
            <person name="Jansen J."/>
            <person name="Van den Hoogen J."/>
            <person name="Gungor B."/>
            <person name="Hartog M."/>
            <person name="Hontelez J."/>
            <person name="Verver J."/>
            <person name="Yang W.-C."/>
            <person name="Schijlen E."/>
            <person name="Repin R."/>
            <person name="Schilthuizen M."/>
            <person name="Schranz E."/>
            <person name="Heidstra R."/>
            <person name="Miyata K."/>
            <person name="Fedorova E."/>
            <person name="Kohlen W."/>
            <person name="Bisseling T."/>
            <person name="Smit S."/>
            <person name="Geurts R."/>
        </authorList>
    </citation>
    <scope>NUCLEOTIDE SEQUENCE [LARGE SCALE GENOMIC DNA]</scope>
    <source>
        <strain evidence="2">cv. RG33-2</strain>
    </source>
</reference>
<evidence type="ECO:0000313" key="1">
    <source>
        <dbReference type="EMBL" id="PON37251.1"/>
    </source>
</evidence>
<dbReference type="InParanoid" id="A0A2P5ALC3"/>
<sequence length="101" mass="12037">MFFLCALLLAFDVGGGLRWLLSSYLRLMFSSCSYFENSCILWLSVCMWFEKFRLLVNLVFQCGKTRFCKMFWAIEVFGISFLLEYRFFLDVHITVQEFSLC</sequence>
<keyword evidence="2" id="KW-1185">Reference proteome</keyword>
<accession>A0A2P5ALC3</accession>
<gene>
    <name evidence="1" type="ORF">TorRG33x02_347830</name>
</gene>
<organism evidence="1 2">
    <name type="scientific">Trema orientale</name>
    <name type="common">Charcoal tree</name>
    <name type="synonym">Celtis orientalis</name>
    <dbReference type="NCBI Taxonomy" id="63057"/>
    <lineage>
        <taxon>Eukaryota</taxon>
        <taxon>Viridiplantae</taxon>
        <taxon>Streptophyta</taxon>
        <taxon>Embryophyta</taxon>
        <taxon>Tracheophyta</taxon>
        <taxon>Spermatophyta</taxon>
        <taxon>Magnoliopsida</taxon>
        <taxon>eudicotyledons</taxon>
        <taxon>Gunneridae</taxon>
        <taxon>Pentapetalae</taxon>
        <taxon>rosids</taxon>
        <taxon>fabids</taxon>
        <taxon>Rosales</taxon>
        <taxon>Cannabaceae</taxon>
        <taxon>Trema</taxon>
    </lineage>
</organism>
<proteinExistence type="predicted"/>
<dbReference type="Proteomes" id="UP000237000">
    <property type="component" value="Unassembled WGS sequence"/>
</dbReference>